<dbReference type="GO" id="GO:0032050">
    <property type="term" value="F:clathrin heavy chain binding"/>
    <property type="evidence" value="ECO:0007669"/>
    <property type="project" value="TreeGrafter"/>
</dbReference>
<dbReference type="PANTHER" id="PTHR22951:SF5">
    <property type="entry name" value="PHOSPHATIDYLINOSITOL-BINDING CLATHRIN ASSEMBLY PROTEIN LAP"/>
    <property type="match status" value="1"/>
</dbReference>
<dbReference type="InterPro" id="IPR014712">
    <property type="entry name" value="ANTH_dom_sf"/>
</dbReference>
<feature type="compositionally biased region" description="Polar residues" evidence="3">
    <location>
        <begin position="624"/>
        <end position="635"/>
    </location>
</feature>
<dbReference type="GO" id="GO:0048268">
    <property type="term" value="P:clathrin coat assembly"/>
    <property type="evidence" value="ECO:0007669"/>
    <property type="project" value="InterPro"/>
</dbReference>
<proteinExistence type="predicted"/>
<dbReference type="InterPro" id="IPR011417">
    <property type="entry name" value="ANTH_dom"/>
</dbReference>
<feature type="compositionally biased region" description="Low complexity" evidence="3">
    <location>
        <begin position="480"/>
        <end position="499"/>
    </location>
</feature>
<comment type="caution">
    <text evidence="5">The sequence shown here is derived from an EMBL/GenBank/DDBJ whole genome shotgun (WGS) entry which is preliminary data.</text>
</comment>
<dbReference type="FunFam" id="1.25.40.90:FF:000025">
    <property type="entry name" value="ENTH domain protein"/>
    <property type="match status" value="1"/>
</dbReference>
<accession>A0A9P8L1R0</accession>
<evidence type="ECO:0000313" key="5">
    <source>
        <dbReference type="EMBL" id="KAH0538261.1"/>
    </source>
</evidence>
<dbReference type="InterPro" id="IPR013809">
    <property type="entry name" value="ENTH"/>
</dbReference>
<name>A0A9P8L1R0_9PEZI</name>
<dbReference type="GO" id="GO:0005546">
    <property type="term" value="F:phosphatidylinositol-4,5-bisphosphate binding"/>
    <property type="evidence" value="ECO:0007669"/>
    <property type="project" value="TreeGrafter"/>
</dbReference>
<dbReference type="Pfam" id="PF07651">
    <property type="entry name" value="ANTH"/>
    <property type="match status" value="1"/>
</dbReference>
<dbReference type="PROSITE" id="PS50942">
    <property type="entry name" value="ENTH"/>
    <property type="match status" value="1"/>
</dbReference>
<feature type="region of interest" description="Disordered" evidence="3">
    <location>
        <begin position="452"/>
        <end position="635"/>
    </location>
</feature>
<dbReference type="CDD" id="cd16988">
    <property type="entry name" value="ANTH_N_YAP180"/>
    <property type="match status" value="1"/>
</dbReference>
<feature type="compositionally biased region" description="Low complexity" evidence="3">
    <location>
        <begin position="534"/>
        <end position="568"/>
    </location>
</feature>
<dbReference type="FunFam" id="1.20.58.150:FF:000004">
    <property type="entry name" value="ENTH domain protein"/>
    <property type="match status" value="1"/>
</dbReference>
<dbReference type="GO" id="GO:0072583">
    <property type="term" value="P:clathrin-dependent endocytosis"/>
    <property type="evidence" value="ECO:0007669"/>
    <property type="project" value="InterPro"/>
</dbReference>
<comment type="subcellular location">
    <subcellularLocation>
        <location evidence="1">Cytoplasm</location>
    </subcellularLocation>
</comment>
<evidence type="ECO:0000313" key="6">
    <source>
        <dbReference type="Proteomes" id="UP000698800"/>
    </source>
</evidence>
<reference evidence="5" key="1">
    <citation type="submission" date="2021-03" db="EMBL/GenBank/DDBJ databases">
        <title>Comparative genomics and phylogenomic investigation of the class Geoglossomycetes provide insights into ecological specialization and systematics.</title>
        <authorList>
            <person name="Melie T."/>
            <person name="Pirro S."/>
            <person name="Miller A.N."/>
            <person name="Quandt A."/>
        </authorList>
    </citation>
    <scope>NUCLEOTIDE SEQUENCE</scope>
    <source>
        <strain evidence="5">GBOQ0MN5Z8</strain>
    </source>
</reference>
<dbReference type="Gene3D" id="1.20.58.150">
    <property type="entry name" value="ANTH domain"/>
    <property type="match status" value="1"/>
</dbReference>
<feature type="compositionally biased region" description="Low complexity" evidence="3">
    <location>
        <begin position="452"/>
        <end position="461"/>
    </location>
</feature>
<protein>
    <recommendedName>
        <fullName evidence="4">ENTH domain-containing protein</fullName>
    </recommendedName>
</protein>
<gene>
    <name evidence="5" type="ORF">FGG08_005132</name>
</gene>
<dbReference type="AlphaFoldDB" id="A0A9P8L1R0"/>
<feature type="region of interest" description="Disordered" evidence="3">
    <location>
        <begin position="340"/>
        <end position="397"/>
    </location>
</feature>
<feature type="domain" description="ENTH" evidence="4">
    <location>
        <begin position="1"/>
        <end position="124"/>
    </location>
</feature>
<dbReference type="GO" id="GO:0006900">
    <property type="term" value="P:vesicle budding from membrane"/>
    <property type="evidence" value="ECO:0007669"/>
    <property type="project" value="TreeGrafter"/>
</dbReference>
<feature type="compositionally biased region" description="Polar residues" evidence="3">
    <location>
        <begin position="467"/>
        <end position="479"/>
    </location>
</feature>
<feature type="compositionally biased region" description="Low complexity" evidence="3">
    <location>
        <begin position="348"/>
        <end position="390"/>
    </location>
</feature>
<feature type="region of interest" description="Disordered" evidence="3">
    <location>
        <begin position="276"/>
        <end position="328"/>
    </location>
</feature>
<dbReference type="OrthoDB" id="44015at2759"/>
<dbReference type="Proteomes" id="UP000698800">
    <property type="component" value="Unassembled WGS sequence"/>
</dbReference>
<dbReference type="GO" id="GO:0005905">
    <property type="term" value="C:clathrin-coated pit"/>
    <property type="evidence" value="ECO:0007669"/>
    <property type="project" value="TreeGrafter"/>
</dbReference>
<evidence type="ECO:0000256" key="1">
    <source>
        <dbReference type="ARBA" id="ARBA00004496"/>
    </source>
</evidence>
<feature type="compositionally biased region" description="Polar residues" evidence="3">
    <location>
        <begin position="576"/>
        <end position="606"/>
    </location>
</feature>
<organism evidence="5 6">
    <name type="scientific">Glutinoglossum americanum</name>
    <dbReference type="NCBI Taxonomy" id="1670608"/>
    <lineage>
        <taxon>Eukaryota</taxon>
        <taxon>Fungi</taxon>
        <taxon>Dikarya</taxon>
        <taxon>Ascomycota</taxon>
        <taxon>Pezizomycotina</taxon>
        <taxon>Geoglossomycetes</taxon>
        <taxon>Geoglossales</taxon>
        <taxon>Geoglossaceae</taxon>
        <taxon>Glutinoglossum</taxon>
    </lineage>
</organism>
<dbReference type="Gene3D" id="1.25.40.90">
    <property type="match status" value="1"/>
</dbReference>
<evidence type="ECO:0000256" key="2">
    <source>
        <dbReference type="ARBA" id="ARBA00022490"/>
    </source>
</evidence>
<dbReference type="GO" id="GO:0000149">
    <property type="term" value="F:SNARE binding"/>
    <property type="evidence" value="ECO:0007669"/>
    <property type="project" value="TreeGrafter"/>
</dbReference>
<evidence type="ECO:0000259" key="4">
    <source>
        <dbReference type="PROSITE" id="PS50942"/>
    </source>
</evidence>
<keyword evidence="2" id="KW-0963">Cytoplasm</keyword>
<dbReference type="InterPro" id="IPR008942">
    <property type="entry name" value="ENTH_VHS"/>
</dbReference>
<dbReference type="InterPro" id="IPR045192">
    <property type="entry name" value="AP180-like"/>
</dbReference>
<dbReference type="EMBL" id="JAGHQL010000116">
    <property type="protein sequence ID" value="KAH0538261.1"/>
    <property type="molecule type" value="Genomic_DNA"/>
</dbReference>
<dbReference type="SUPFAM" id="SSF48464">
    <property type="entry name" value="ENTH/VHS domain"/>
    <property type="match status" value="1"/>
</dbReference>
<dbReference type="PANTHER" id="PTHR22951">
    <property type="entry name" value="CLATHRIN ASSEMBLY PROTEIN"/>
    <property type="match status" value="1"/>
</dbReference>
<dbReference type="SMART" id="SM00273">
    <property type="entry name" value="ENTH"/>
    <property type="match status" value="1"/>
</dbReference>
<dbReference type="SUPFAM" id="SSF89009">
    <property type="entry name" value="GAT-like domain"/>
    <property type="match status" value="1"/>
</dbReference>
<feature type="compositionally biased region" description="Polar residues" evidence="3">
    <location>
        <begin position="501"/>
        <end position="530"/>
    </location>
</feature>
<dbReference type="GO" id="GO:0005545">
    <property type="term" value="F:1-phosphatidylinositol binding"/>
    <property type="evidence" value="ECO:0007669"/>
    <property type="project" value="InterPro"/>
</dbReference>
<keyword evidence="6" id="KW-1185">Reference proteome</keyword>
<dbReference type="GO" id="GO:0030136">
    <property type="term" value="C:clathrin-coated vesicle"/>
    <property type="evidence" value="ECO:0007669"/>
    <property type="project" value="InterPro"/>
</dbReference>
<evidence type="ECO:0000256" key="3">
    <source>
        <dbReference type="SAM" id="MobiDB-lite"/>
    </source>
</evidence>
<sequence length="635" mass="70604">MASSFEKSVKGGTKVKLAAPKSKYVEHILVATHAGEAGVAEIFRALQNRLRDSTWTIVFKSLIIVHYMIREGERDVTLRYLAKHTNKLAISSYSDAQVQGRNIRHYTQYLLERARAYRETKVDYVREGEGRLKRLTVEKGLLRETESVQNQIMALLKCDVLSDDIENEITLTAFRLLVTDLLALYYIMNEGVINLLEHYFEMSRYDAERALEIYKMFSKQTTLVVEYLAVARQFETSTRLEVPKLKHAPTSLTASLEEYLHDPDFEINRRQYLAAQEAKKGRGATNGASKARATASPRSAQKETPPPPKPAQASTAKQPPKGPGPDLIDFFESIEQNQQLMAQPQPPNQHVQQTQQNTQYNQPSQPYQPHGFQTQQGGFPPQQQSQPQQFATTYVQQSSAPINQLTQPPVRHNFETGTYSNYALQTQPGYSSPSTLPGIPQNNVVPFQTPLPQHQQPQQTLSIPGAGQQQTNPFRQSVMPSANASVSYASSPPVSSPAVRTQGTNPFSKGTQVQQTVSNQGSSPFTTPAPTISPVQITPQIQPAQPIRPMPAGTNPFSRTSPPQQQQPTAPPPSTLGPNSAGSTNPFRQSVFHNQQTGANWQQNQGTMGGLEQLHTVPVFPRQGESNGQQQQKWM</sequence>